<evidence type="ECO:0000313" key="1">
    <source>
        <dbReference type="EMBL" id="GIY25438.1"/>
    </source>
</evidence>
<sequence length="122" mass="14655">MTGTDPIRSFRVLVTYRSLDQYSHRQRLSQLWSVFFWETHTTFNQLDRKLKPTSPFKSNFMSATNLASFLPYHRRRRYQIKVSVRIQSVAEFIMRIDRDLYRELERLDECHLSIPGSDLPLV</sequence>
<comment type="caution">
    <text evidence="1">The sequence shown here is derived from an EMBL/GenBank/DDBJ whole genome shotgun (WGS) entry which is preliminary data.</text>
</comment>
<dbReference type="EMBL" id="BPLQ01006815">
    <property type="protein sequence ID" value="GIY25438.1"/>
    <property type="molecule type" value="Genomic_DNA"/>
</dbReference>
<proteinExistence type="predicted"/>
<accession>A0AAV4RU45</accession>
<protein>
    <submittedName>
        <fullName evidence="1">Uncharacterized protein</fullName>
    </submittedName>
</protein>
<organism evidence="1 2">
    <name type="scientific">Caerostris darwini</name>
    <dbReference type="NCBI Taxonomy" id="1538125"/>
    <lineage>
        <taxon>Eukaryota</taxon>
        <taxon>Metazoa</taxon>
        <taxon>Ecdysozoa</taxon>
        <taxon>Arthropoda</taxon>
        <taxon>Chelicerata</taxon>
        <taxon>Arachnida</taxon>
        <taxon>Araneae</taxon>
        <taxon>Araneomorphae</taxon>
        <taxon>Entelegynae</taxon>
        <taxon>Araneoidea</taxon>
        <taxon>Araneidae</taxon>
        <taxon>Caerostris</taxon>
    </lineage>
</organism>
<name>A0AAV4RU45_9ARAC</name>
<dbReference type="AlphaFoldDB" id="A0AAV4RU45"/>
<reference evidence="1 2" key="1">
    <citation type="submission" date="2021-06" db="EMBL/GenBank/DDBJ databases">
        <title>Caerostris darwini draft genome.</title>
        <authorList>
            <person name="Kono N."/>
            <person name="Arakawa K."/>
        </authorList>
    </citation>
    <scope>NUCLEOTIDE SEQUENCE [LARGE SCALE GENOMIC DNA]</scope>
</reference>
<evidence type="ECO:0000313" key="2">
    <source>
        <dbReference type="Proteomes" id="UP001054837"/>
    </source>
</evidence>
<dbReference type="Proteomes" id="UP001054837">
    <property type="component" value="Unassembled WGS sequence"/>
</dbReference>
<keyword evidence="2" id="KW-1185">Reference proteome</keyword>
<gene>
    <name evidence="1" type="ORF">CDAR_307041</name>
</gene>